<proteinExistence type="predicted"/>
<evidence type="ECO:0000313" key="3">
    <source>
        <dbReference type="Proteomes" id="UP000317977"/>
    </source>
</evidence>
<gene>
    <name evidence="2" type="ORF">Poly59_03150</name>
</gene>
<evidence type="ECO:0008006" key="4">
    <source>
        <dbReference type="Google" id="ProtNLM"/>
    </source>
</evidence>
<dbReference type="AlphaFoldDB" id="A0A5C6F7P7"/>
<keyword evidence="1" id="KW-1133">Transmembrane helix</keyword>
<sequence>MDTDNRPAFLRQQLLIDRHVQGTLLQRTALYSVACAVYFIVILVFAETMSNTNATLSDAIVKCMDEAIYWAPGLILLAPLVAYDMLRLTNRFAGPIFRLRREMQRLVDGKSEFPLTFRDGDYWTDFAGVFNKLRDELIELREFKESAIARSQLGSSVSKPGALLSADNEEADEFFSMSSR</sequence>
<protein>
    <recommendedName>
        <fullName evidence="4">HAMP domain-containing protein</fullName>
    </recommendedName>
</protein>
<evidence type="ECO:0000313" key="2">
    <source>
        <dbReference type="EMBL" id="TWU57408.1"/>
    </source>
</evidence>
<keyword evidence="3" id="KW-1185">Reference proteome</keyword>
<reference evidence="2 3" key="1">
    <citation type="submission" date="2019-02" db="EMBL/GenBank/DDBJ databases">
        <title>Deep-cultivation of Planctomycetes and their phenomic and genomic characterization uncovers novel biology.</title>
        <authorList>
            <person name="Wiegand S."/>
            <person name="Jogler M."/>
            <person name="Boedeker C."/>
            <person name="Pinto D."/>
            <person name="Vollmers J."/>
            <person name="Rivas-Marin E."/>
            <person name="Kohn T."/>
            <person name="Peeters S.H."/>
            <person name="Heuer A."/>
            <person name="Rast P."/>
            <person name="Oberbeckmann S."/>
            <person name="Bunk B."/>
            <person name="Jeske O."/>
            <person name="Meyerdierks A."/>
            <person name="Storesund J.E."/>
            <person name="Kallscheuer N."/>
            <person name="Luecker S."/>
            <person name="Lage O.M."/>
            <person name="Pohl T."/>
            <person name="Merkel B.J."/>
            <person name="Hornburger P."/>
            <person name="Mueller R.-W."/>
            <person name="Bruemmer F."/>
            <person name="Labrenz M."/>
            <person name="Spormann A.M."/>
            <person name="Op Den Camp H."/>
            <person name="Overmann J."/>
            <person name="Amann R."/>
            <person name="Jetten M.S.M."/>
            <person name="Mascher T."/>
            <person name="Medema M.H."/>
            <person name="Devos D.P."/>
            <person name="Kaster A.-K."/>
            <person name="Ovreas L."/>
            <person name="Rohde M."/>
            <person name="Galperin M.Y."/>
            <person name="Jogler C."/>
        </authorList>
    </citation>
    <scope>NUCLEOTIDE SEQUENCE [LARGE SCALE GENOMIC DNA]</scope>
    <source>
        <strain evidence="2 3">Poly59</strain>
    </source>
</reference>
<name>A0A5C6F7P7_9BACT</name>
<feature type="transmembrane region" description="Helical" evidence="1">
    <location>
        <begin position="28"/>
        <end position="47"/>
    </location>
</feature>
<comment type="caution">
    <text evidence="2">The sequence shown here is derived from an EMBL/GenBank/DDBJ whole genome shotgun (WGS) entry which is preliminary data.</text>
</comment>
<keyword evidence="1" id="KW-0472">Membrane</keyword>
<feature type="transmembrane region" description="Helical" evidence="1">
    <location>
        <begin position="67"/>
        <end position="86"/>
    </location>
</feature>
<keyword evidence="1" id="KW-0812">Transmembrane</keyword>
<dbReference type="OrthoDB" id="270597at2"/>
<dbReference type="RefSeq" id="WP_146532315.1">
    <property type="nucleotide sequence ID" value="NZ_SJPX01000001.1"/>
</dbReference>
<evidence type="ECO:0000256" key="1">
    <source>
        <dbReference type="SAM" id="Phobius"/>
    </source>
</evidence>
<dbReference type="EMBL" id="SJPX01000001">
    <property type="protein sequence ID" value="TWU57408.1"/>
    <property type="molecule type" value="Genomic_DNA"/>
</dbReference>
<dbReference type="Proteomes" id="UP000317977">
    <property type="component" value="Unassembled WGS sequence"/>
</dbReference>
<accession>A0A5C6F7P7</accession>
<organism evidence="2 3">
    <name type="scientific">Rubripirellula reticaptiva</name>
    <dbReference type="NCBI Taxonomy" id="2528013"/>
    <lineage>
        <taxon>Bacteria</taxon>
        <taxon>Pseudomonadati</taxon>
        <taxon>Planctomycetota</taxon>
        <taxon>Planctomycetia</taxon>
        <taxon>Pirellulales</taxon>
        <taxon>Pirellulaceae</taxon>
        <taxon>Rubripirellula</taxon>
    </lineage>
</organism>